<keyword evidence="3" id="KW-0009">Actin-binding</keyword>
<proteinExistence type="predicted"/>
<dbReference type="Gene3D" id="3.30.710.10">
    <property type="entry name" value="Potassium Channel Kv1.1, Chain A"/>
    <property type="match status" value="1"/>
</dbReference>
<dbReference type="Proteomes" id="UP000821837">
    <property type="component" value="Chromosome 3"/>
</dbReference>
<feature type="domain" description="BTB" evidence="4">
    <location>
        <begin position="15"/>
        <end position="81"/>
    </location>
</feature>
<protein>
    <recommendedName>
        <fullName evidence="4">BTB domain-containing protein</fullName>
    </recommendedName>
</protein>
<dbReference type="PROSITE" id="PS50097">
    <property type="entry name" value="BTB"/>
    <property type="match status" value="1"/>
</dbReference>
<dbReference type="SUPFAM" id="SSF54695">
    <property type="entry name" value="POZ domain"/>
    <property type="match status" value="1"/>
</dbReference>
<accession>A0A9D4SZZ3</accession>
<keyword evidence="1" id="KW-0880">Kelch repeat</keyword>
<dbReference type="InterPro" id="IPR011705">
    <property type="entry name" value="BACK"/>
</dbReference>
<sequence>MFSGSVLLPGGDATGDGKLRTSDGRSFEVQRAYLSIVSPYFAALFSEAFGAEKDVLLSRVSAAVFDTLLTFQYTGKIWQRSNEFVNTPGWLMYELLSSPELNVQREEHVLHAIAKWWMSGSSAAALDGNVLRQLLQCVRIGRCDKE</sequence>
<dbReference type="Pfam" id="PF00651">
    <property type="entry name" value="BTB"/>
    <property type="match status" value="1"/>
</dbReference>
<evidence type="ECO:0000259" key="4">
    <source>
        <dbReference type="PROSITE" id="PS50097"/>
    </source>
</evidence>
<keyword evidence="6" id="KW-1185">Reference proteome</keyword>
<dbReference type="InterPro" id="IPR000210">
    <property type="entry name" value="BTB/POZ_dom"/>
</dbReference>
<evidence type="ECO:0000313" key="5">
    <source>
        <dbReference type="EMBL" id="KAH7961137.1"/>
    </source>
</evidence>
<dbReference type="Pfam" id="PF07707">
    <property type="entry name" value="BACK"/>
    <property type="match status" value="1"/>
</dbReference>
<dbReference type="VEuPathDB" id="VectorBase:RSAN_041378"/>
<dbReference type="InterPro" id="IPR011333">
    <property type="entry name" value="SKP1/BTB/POZ_sf"/>
</dbReference>
<dbReference type="CDD" id="cd18186">
    <property type="entry name" value="BTB_POZ_ZBTB_KLHL-like"/>
    <property type="match status" value="1"/>
</dbReference>
<name>A0A9D4SZZ3_RHISA</name>
<dbReference type="AlphaFoldDB" id="A0A9D4SZZ3"/>
<evidence type="ECO:0000256" key="3">
    <source>
        <dbReference type="ARBA" id="ARBA00023203"/>
    </source>
</evidence>
<evidence type="ECO:0000256" key="1">
    <source>
        <dbReference type="ARBA" id="ARBA00022441"/>
    </source>
</evidence>
<dbReference type="PANTHER" id="PTHR24412">
    <property type="entry name" value="KELCH PROTEIN"/>
    <property type="match status" value="1"/>
</dbReference>
<evidence type="ECO:0000313" key="6">
    <source>
        <dbReference type="Proteomes" id="UP000821837"/>
    </source>
</evidence>
<dbReference type="PANTHER" id="PTHR24412:SF35">
    <property type="entry name" value="ACTIN-BINDING PROTEIN IPP"/>
    <property type="match status" value="1"/>
</dbReference>
<dbReference type="EMBL" id="JABSTV010001249">
    <property type="protein sequence ID" value="KAH7961137.1"/>
    <property type="molecule type" value="Genomic_DNA"/>
</dbReference>
<evidence type="ECO:0000256" key="2">
    <source>
        <dbReference type="ARBA" id="ARBA00022737"/>
    </source>
</evidence>
<keyword evidence="2" id="KW-0677">Repeat</keyword>
<organism evidence="5 6">
    <name type="scientific">Rhipicephalus sanguineus</name>
    <name type="common">Brown dog tick</name>
    <name type="synonym">Ixodes sanguineus</name>
    <dbReference type="NCBI Taxonomy" id="34632"/>
    <lineage>
        <taxon>Eukaryota</taxon>
        <taxon>Metazoa</taxon>
        <taxon>Ecdysozoa</taxon>
        <taxon>Arthropoda</taxon>
        <taxon>Chelicerata</taxon>
        <taxon>Arachnida</taxon>
        <taxon>Acari</taxon>
        <taxon>Parasitiformes</taxon>
        <taxon>Ixodida</taxon>
        <taxon>Ixodoidea</taxon>
        <taxon>Ixodidae</taxon>
        <taxon>Rhipicephalinae</taxon>
        <taxon>Rhipicephalus</taxon>
        <taxon>Rhipicephalus</taxon>
    </lineage>
</organism>
<reference evidence="5" key="1">
    <citation type="journal article" date="2020" name="Cell">
        <title>Large-Scale Comparative Analyses of Tick Genomes Elucidate Their Genetic Diversity and Vector Capacities.</title>
        <authorList>
            <consortium name="Tick Genome and Microbiome Consortium (TIGMIC)"/>
            <person name="Jia N."/>
            <person name="Wang J."/>
            <person name="Shi W."/>
            <person name="Du L."/>
            <person name="Sun Y."/>
            <person name="Zhan W."/>
            <person name="Jiang J.F."/>
            <person name="Wang Q."/>
            <person name="Zhang B."/>
            <person name="Ji P."/>
            <person name="Bell-Sakyi L."/>
            <person name="Cui X.M."/>
            <person name="Yuan T.T."/>
            <person name="Jiang B.G."/>
            <person name="Yang W.F."/>
            <person name="Lam T.T."/>
            <person name="Chang Q.C."/>
            <person name="Ding S.J."/>
            <person name="Wang X.J."/>
            <person name="Zhu J.G."/>
            <person name="Ruan X.D."/>
            <person name="Zhao L."/>
            <person name="Wei J.T."/>
            <person name="Ye R.Z."/>
            <person name="Que T.C."/>
            <person name="Du C.H."/>
            <person name="Zhou Y.H."/>
            <person name="Cheng J.X."/>
            <person name="Dai P.F."/>
            <person name="Guo W.B."/>
            <person name="Han X.H."/>
            <person name="Huang E.J."/>
            <person name="Li L.F."/>
            <person name="Wei W."/>
            <person name="Gao Y.C."/>
            <person name="Liu J.Z."/>
            <person name="Shao H.Z."/>
            <person name="Wang X."/>
            <person name="Wang C.C."/>
            <person name="Yang T.C."/>
            <person name="Huo Q.B."/>
            <person name="Li W."/>
            <person name="Chen H.Y."/>
            <person name="Chen S.E."/>
            <person name="Zhou L.G."/>
            <person name="Ni X.B."/>
            <person name="Tian J.H."/>
            <person name="Sheng Y."/>
            <person name="Liu T."/>
            <person name="Pan Y.S."/>
            <person name="Xia L.Y."/>
            <person name="Li J."/>
            <person name="Zhao F."/>
            <person name="Cao W.C."/>
        </authorList>
    </citation>
    <scope>NUCLEOTIDE SEQUENCE</scope>
    <source>
        <strain evidence="5">Rsan-2018</strain>
    </source>
</reference>
<comment type="caution">
    <text evidence="5">The sequence shown here is derived from an EMBL/GenBank/DDBJ whole genome shotgun (WGS) entry which is preliminary data.</text>
</comment>
<gene>
    <name evidence="5" type="ORF">HPB52_003176</name>
</gene>
<reference evidence="5" key="2">
    <citation type="submission" date="2021-09" db="EMBL/GenBank/DDBJ databases">
        <authorList>
            <person name="Jia N."/>
            <person name="Wang J."/>
            <person name="Shi W."/>
            <person name="Du L."/>
            <person name="Sun Y."/>
            <person name="Zhan W."/>
            <person name="Jiang J."/>
            <person name="Wang Q."/>
            <person name="Zhang B."/>
            <person name="Ji P."/>
            <person name="Sakyi L.B."/>
            <person name="Cui X."/>
            <person name="Yuan T."/>
            <person name="Jiang B."/>
            <person name="Yang W."/>
            <person name="Lam T.T.-Y."/>
            <person name="Chang Q."/>
            <person name="Ding S."/>
            <person name="Wang X."/>
            <person name="Zhu J."/>
            <person name="Ruan X."/>
            <person name="Zhao L."/>
            <person name="Wei J."/>
            <person name="Que T."/>
            <person name="Du C."/>
            <person name="Cheng J."/>
            <person name="Dai P."/>
            <person name="Han X."/>
            <person name="Huang E."/>
            <person name="Gao Y."/>
            <person name="Liu J."/>
            <person name="Shao H."/>
            <person name="Ye R."/>
            <person name="Li L."/>
            <person name="Wei W."/>
            <person name="Wang X."/>
            <person name="Wang C."/>
            <person name="Huo Q."/>
            <person name="Li W."/>
            <person name="Guo W."/>
            <person name="Chen H."/>
            <person name="Chen S."/>
            <person name="Zhou L."/>
            <person name="Zhou L."/>
            <person name="Ni X."/>
            <person name="Tian J."/>
            <person name="Zhou Y."/>
            <person name="Sheng Y."/>
            <person name="Liu T."/>
            <person name="Pan Y."/>
            <person name="Xia L."/>
            <person name="Li J."/>
            <person name="Zhao F."/>
            <person name="Cao W."/>
        </authorList>
    </citation>
    <scope>NUCLEOTIDE SEQUENCE</scope>
    <source>
        <strain evidence="5">Rsan-2018</strain>
        <tissue evidence="5">Larvae</tissue>
    </source>
</reference>